<evidence type="ECO:0000313" key="7">
    <source>
        <dbReference type="EMBL" id="SPO04638.1"/>
    </source>
</evidence>
<dbReference type="Proteomes" id="UP001187682">
    <property type="component" value="Unassembled WGS sequence"/>
</dbReference>
<dbReference type="InterPro" id="IPR007219">
    <property type="entry name" value="XnlR_reg_dom"/>
</dbReference>
<evidence type="ECO:0000256" key="1">
    <source>
        <dbReference type="ARBA" id="ARBA00004123"/>
    </source>
</evidence>
<dbReference type="PANTHER" id="PTHR46910">
    <property type="entry name" value="TRANSCRIPTION FACTOR PDR1"/>
    <property type="match status" value="1"/>
</dbReference>
<evidence type="ECO:0000256" key="4">
    <source>
        <dbReference type="ARBA" id="ARBA00023163"/>
    </source>
</evidence>
<evidence type="ECO:0000256" key="3">
    <source>
        <dbReference type="ARBA" id="ARBA00023125"/>
    </source>
</evidence>
<dbReference type="AlphaFoldDB" id="A0AAE8N395"/>
<dbReference type="CDD" id="cd12148">
    <property type="entry name" value="fungal_TF_MHR"/>
    <property type="match status" value="1"/>
</dbReference>
<dbReference type="GO" id="GO:0005634">
    <property type="term" value="C:nucleus"/>
    <property type="evidence" value="ECO:0007669"/>
    <property type="project" value="UniProtKB-SubCell"/>
</dbReference>
<evidence type="ECO:0000259" key="6">
    <source>
        <dbReference type="SMART" id="SM00906"/>
    </source>
</evidence>
<gene>
    <name evidence="7" type="ORF">DNG_07323</name>
</gene>
<keyword evidence="2" id="KW-0805">Transcription regulation</keyword>
<organism evidence="7 8">
    <name type="scientific">Cephalotrichum gorgonifer</name>
    <dbReference type="NCBI Taxonomy" id="2041049"/>
    <lineage>
        <taxon>Eukaryota</taxon>
        <taxon>Fungi</taxon>
        <taxon>Dikarya</taxon>
        <taxon>Ascomycota</taxon>
        <taxon>Pezizomycotina</taxon>
        <taxon>Sordariomycetes</taxon>
        <taxon>Hypocreomycetidae</taxon>
        <taxon>Microascales</taxon>
        <taxon>Microascaceae</taxon>
        <taxon>Cephalotrichum</taxon>
    </lineage>
</organism>
<dbReference type="GO" id="GO:0006351">
    <property type="term" value="P:DNA-templated transcription"/>
    <property type="evidence" value="ECO:0007669"/>
    <property type="project" value="InterPro"/>
</dbReference>
<sequence>MGSSNNIPVFTKAGHDWIRRWTGEEPSFNQLYALDPPKESQYQRRPVQFSLDPEGTSPDVNLPSRDIMERFVDSYCSTGFHNAFPIIDPVLFGRTLDTAYTASPNPSLEVVEAQASLYSFMSLVSLCQWEWGPSHLPSVDGGPFAFKVRTTMSEIFLQVSITNLQTTVMLYIFYLFSGDPHHGKLFHSLACRMMFALGGHLDPANLTRCTQPAACAMGAESPRMKAYLRQLFWIIYSFDKEISLRTRQPPSIDDDYCDLTVPDTSKGQELSGDDPDGERPLPIAHPANLKLAIIKSKIFKRLYSASAFRKQDAELLRDIREMDDELERWRLSVPAAYRPNLGFSSKAASRPSRPPLEVREPFYTPTQLNRAQFGYLYLMAAIHRASGRCRGWAGGDSVDSEGISSSMAICLQASRSSIVHLRAVLNVAAQEVLAYIIFYPMSAALTIFCNILLDPLDPQAAEDLQLISSVPKIIQTMPRPPRYPKDELYVQMVNAFFVELARIASCAVDKATSSRVRRIRQEPC</sequence>
<feature type="domain" description="Xylanolytic transcriptional activator regulatory" evidence="6">
    <location>
        <begin position="183"/>
        <end position="268"/>
    </location>
</feature>
<dbReference type="GO" id="GO:0003677">
    <property type="term" value="F:DNA binding"/>
    <property type="evidence" value="ECO:0007669"/>
    <property type="project" value="UniProtKB-KW"/>
</dbReference>
<keyword evidence="5" id="KW-0539">Nucleus</keyword>
<keyword evidence="8" id="KW-1185">Reference proteome</keyword>
<accession>A0AAE8N395</accession>
<reference evidence="7" key="1">
    <citation type="submission" date="2018-03" db="EMBL/GenBank/DDBJ databases">
        <authorList>
            <person name="Guldener U."/>
        </authorList>
    </citation>
    <scope>NUCLEOTIDE SEQUENCE</scope>
</reference>
<evidence type="ECO:0000256" key="2">
    <source>
        <dbReference type="ARBA" id="ARBA00023015"/>
    </source>
</evidence>
<dbReference type="SMART" id="SM00906">
    <property type="entry name" value="Fungal_trans"/>
    <property type="match status" value="1"/>
</dbReference>
<dbReference type="GO" id="GO:0008270">
    <property type="term" value="F:zinc ion binding"/>
    <property type="evidence" value="ECO:0007669"/>
    <property type="project" value="InterPro"/>
</dbReference>
<dbReference type="GO" id="GO:0003700">
    <property type="term" value="F:DNA-binding transcription factor activity"/>
    <property type="evidence" value="ECO:0007669"/>
    <property type="project" value="InterPro"/>
</dbReference>
<protein>
    <recommendedName>
        <fullName evidence="6">Xylanolytic transcriptional activator regulatory domain-containing protein</fullName>
    </recommendedName>
</protein>
<proteinExistence type="predicted"/>
<evidence type="ECO:0000313" key="8">
    <source>
        <dbReference type="Proteomes" id="UP001187682"/>
    </source>
</evidence>
<dbReference type="InterPro" id="IPR050987">
    <property type="entry name" value="AtrR-like"/>
</dbReference>
<keyword evidence="3" id="KW-0238">DNA-binding</keyword>
<comment type="caution">
    <text evidence="7">The sequence shown here is derived from an EMBL/GenBank/DDBJ whole genome shotgun (WGS) entry which is preliminary data.</text>
</comment>
<evidence type="ECO:0000256" key="5">
    <source>
        <dbReference type="ARBA" id="ARBA00023242"/>
    </source>
</evidence>
<dbReference type="Pfam" id="PF04082">
    <property type="entry name" value="Fungal_trans"/>
    <property type="match status" value="1"/>
</dbReference>
<dbReference type="EMBL" id="ONZQ02000010">
    <property type="protein sequence ID" value="SPO04638.1"/>
    <property type="molecule type" value="Genomic_DNA"/>
</dbReference>
<name>A0AAE8N395_9PEZI</name>
<comment type="subcellular location">
    <subcellularLocation>
        <location evidence="1">Nucleus</location>
    </subcellularLocation>
</comment>
<dbReference type="PANTHER" id="PTHR46910:SF37">
    <property type="entry name" value="ZN(II)2CYS6 TRANSCRIPTION FACTOR (EUROFUNG)"/>
    <property type="match status" value="1"/>
</dbReference>
<keyword evidence="4" id="KW-0804">Transcription</keyword>